<keyword evidence="1" id="KW-0812">Transmembrane</keyword>
<gene>
    <name evidence="2" type="ORF">ERS852540_00203</name>
</gene>
<reference evidence="2 3" key="1">
    <citation type="submission" date="2015-09" db="EMBL/GenBank/DDBJ databases">
        <authorList>
            <consortium name="Pathogen Informatics"/>
        </authorList>
    </citation>
    <scope>NUCLEOTIDE SEQUENCE [LARGE SCALE GENOMIC DNA]</scope>
    <source>
        <strain evidence="2 3">2789STDY5834928</strain>
    </source>
</reference>
<dbReference type="EMBL" id="CZBY01000001">
    <property type="protein sequence ID" value="CUQ81132.1"/>
    <property type="molecule type" value="Genomic_DNA"/>
</dbReference>
<evidence type="ECO:0000313" key="3">
    <source>
        <dbReference type="Proteomes" id="UP000095662"/>
    </source>
</evidence>
<keyword evidence="1" id="KW-1133">Transmembrane helix</keyword>
<protein>
    <recommendedName>
        <fullName evidence="4">Rod shape-determining protein MreD</fullName>
    </recommendedName>
</protein>
<accession>A0A174Z5A3</accession>
<sequence length="200" mass="22931">MKFRILRYSAMTRREIFKSIAKWVLFSLVLLVSYTIEVTMPFASWQPYLTLTTAVAVSFFSEELSGVVFAAFAGMMHDLAMGSLFGFTSIWLMPCCLFVTLLVVNLIHRNILNFLWMNLTAVILVQSAELLFKYIIWRNPDIDVVLINYVLPALIATVILSAPLYLIIRQINKKLGVENNTDDILTAFEDVEDDEDKVRY</sequence>
<feature type="transmembrane region" description="Helical" evidence="1">
    <location>
        <begin position="144"/>
        <end position="168"/>
    </location>
</feature>
<dbReference type="AlphaFoldDB" id="A0A174Z5A3"/>
<evidence type="ECO:0000313" key="2">
    <source>
        <dbReference type="EMBL" id="CUQ81132.1"/>
    </source>
</evidence>
<feature type="transmembrane region" description="Helical" evidence="1">
    <location>
        <begin position="114"/>
        <end position="132"/>
    </location>
</feature>
<keyword evidence="1" id="KW-0472">Membrane</keyword>
<evidence type="ECO:0000256" key="1">
    <source>
        <dbReference type="SAM" id="Phobius"/>
    </source>
</evidence>
<name>A0A174Z5A3_9FIRM</name>
<organism evidence="2 3">
    <name type="scientific">[Eubacterium] siraeum</name>
    <dbReference type="NCBI Taxonomy" id="39492"/>
    <lineage>
        <taxon>Bacteria</taxon>
        <taxon>Bacillati</taxon>
        <taxon>Bacillota</taxon>
        <taxon>Clostridia</taxon>
        <taxon>Eubacteriales</taxon>
        <taxon>Oscillospiraceae</taxon>
        <taxon>Oscillospiraceae incertae sedis</taxon>
    </lineage>
</organism>
<feature type="transmembrane region" description="Helical" evidence="1">
    <location>
        <begin position="84"/>
        <end position="108"/>
    </location>
</feature>
<feature type="transmembrane region" description="Helical" evidence="1">
    <location>
        <begin position="20"/>
        <end position="36"/>
    </location>
</feature>
<evidence type="ECO:0008006" key="4">
    <source>
        <dbReference type="Google" id="ProtNLM"/>
    </source>
</evidence>
<proteinExistence type="predicted"/>
<dbReference type="Proteomes" id="UP000095662">
    <property type="component" value="Unassembled WGS sequence"/>
</dbReference>
<dbReference type="STRING" id="39492.ERS852540_00203"/>